<organism evidence="1">
    <name type="scientific">Siphoviridae sp. ctvdw32</name>
    <dbReference type="NCBI Taxonomy" id="2825723"/>
    <lineage>
        <taxon>Viruses</taxon>
        <taxon>Duplodnaviria</taxon>
        <taxon>Heunggongvirae</taxon>
        <taxon>Uroviricota</taxon>
        <taxon>Caudoviricetes</taxon>
    </lineage>
</organism>
<proteinExistence type="predicted"/>
<dbReference type="EMBL" id="BK015621">
    <property type="protein sequence ID" value="DAE16351.1"/>
    <property type="molecule type" value="Genomic_DNA"/>
</dbReference>
<sequence>MPDINITVTDKRPVCTAGTTVVCDNSDYIVHWDLDGEWSAYDTKTMRVIYMDSTYADTVFTGDIVALPPVPVPGCVQIGLYAGDIHTSRMVLLRALSSVRSASGAPANPTPDVYDQLMELIKGLGGVDPDDIAKAVADYLAAHPIKAIAG</sequence>
<accession>A0A8S5QAH7</accession>
<protein>
    <submittedName>
        <fullName evidence="1">Uncharacterized protein</fullName>
    </submittedName>
</protein>
<evidence type="ECO:0000313" key="1">
    <source>
        <dbReference type="EMBL" id="DAE16351.1"/>
    </source>
</evidence>
<name>A0A8S5QAH7_9CAUD</name>
<reference evidence="1" key="1">
    <citation type="journal article" date="2021" name="Proc. Natl. Acad. Sci. U.S.A.">
        <title>A Catalog of Tens of Thousands of Viruses from Human Metagenomes Reveals Hidden Associations with Chronic Diseases.</title>
        <authorList>
            <person name="Tisza M.J."/>
            <person name="Buck C.B."/>
        </authorList>
    </citation>
    <scope>NUCLEOTIDE SEQUENCE</scope>
    <source>
        <strain evidence="1">Ctvdw32</strain>
    </source>
</reference>